<gene>
    <name evidence="3" type="ORF">CPB84DRAFT_1826974</name>
</gene>
<sequence>MRSTYSPPTTSHELDLNASHPPPSVDQVHLSERKHNIRGTFFIDPMVPMLNHRPNKSKQPLPHASFHSRKGNIDIELATTGNIQSAPKANIAVSTRHGEIKVKILPIPPSRPRVGLDIQSRQGNVMLFIPEGFSGIIQLTSKKGDMQLLPVLSAYAQLLKSSDNEKIFMLGTQNNVLVLDSSRETSFCQISTREGSIIVGLSNRDHYTAPQAGFWKRLGGYLGGNVHQQNGEILISPYNIYEEGYRDNWQIPAKERRNRNIST</sequence>
<dbReference type="InterPro" id="IPR055754">
    <property type="entry name" value="DUF7330"/>
</dbReference>
<dbReference type="EMBL" id="JADNYJ010000092">
    <property type="protein sequence ID" value="KAF8887038.1"/>
    <property type="molecule type" value="Genomic_DNA"/>
</dbReference>
<dbReference type="OrthoDB" id="2593559at2759"/>
<name>A0A9P5TJ54_GYMJU</name>
<organism evidence="3 4">
    <name type="scientific">Gymnopilus junonius</name>
    <name type="common">Spectacular rustgill mushroom</name>
    <name type="synonym">Gymnopilus spectabilis subsp. junonius</name>
    <dbReference type="NCBI Taxonomy" id="109634"/>
    <lineage>
        <taxon>Eukaryota</taxon>
        <taxon>Fungi</taxon>
        <taxon>Dikarya</taxon>
        <taxon>Basidiomycota</taxon>
        <taxon>Agaricomycotina</taxon>
        <taxon>Agaricomycetes</taxon>
        <taxon>Agaricomycetidae</taxon>
        <taxon>Agaricales</taxon>
        <taxon>Agaricineae</taxon>
        <taxon>Hymenogastraceae</taxon>
        <taxon>Gymnopilus</taxon>
    </lineage>
</organism>
<evidence type="ECO:0000313" key="3">
    <source>
        <dbReference type="EMBL" id="KAF8887038.1"/>
    </source>
</evidence>
<feature type="domain" description="DUF7330" evidence="2">
    <location>
        <begin position="28"/>
        <end position="199"/>
    </location>
</feature>
<dbReference type="Pfam" id="PF24016">
    <property type="entry name" value="DUF7330"/>
    <property type="match status" value="1"/>
</dbReference>
<dbReference type="Proteomes" id="UP000724874">
    <property type="component" value="Unassembled WGS sequence"/>
</dbReference>
<reference evidence="3" key="1">
    <citation type="submission" date="2020-11" db="EMBL/GenBank/DDBJ databases">
        <authorList>
            <consortium name="DOE Joint Genome Institute"/>
            <person name="Ahrendt S."/>
            <person name="Riley R."/>
            <person name="Andreopoulos W."/>
            <person name="LaButti K."/>
            <person name="Pangilinan J."/>
            <person name="Ruiz-duenas F.J."/>
            <person name="Barrasa J.M."/>
            <person name="Sanchez-Garcia M."/>
            <person name="Camarero S."/>
            <person name="Miyauchi S."/>
            <person name="Serrano A."/>
            <person name="Linde D."/>
            <person name="Babiker R."/>
            <person name="Drula E."/>
            <person name="Ayuso-Fernandez I."/>
            <person name="Pacheco R."/>
            <person name="Padilla G."/>
            <person name="Ferreira P."/>
            <person name="Barriuso J."/>
            <person name="Kellner H."/>
            <person name="Castanera R."/>
            <person name="Alfaro M."/>
            <person name="Ramirez L."/>
            <person name="Pisabarro A.G."/>
            <person name="Kuo A."/>
            <person name="Tritt A."/>
            <person name="Lipzen A."/>
            <person name="He G."/>
            <person name="Yan M."/>
            <person name="Ng V."/>
            <person name="Cullen D."/>
            <person name="Martin F."/>
            <person name="Rosso M.-N."/>
            <person name="Henrissat B."/>
            <person name="Hibbett D."/>
            <person name="Martinez A.T."/>
            <person name="Grigoriev I.V."/>
        </authorList>
    </citation>
    <scope>NUCLEOTIDE SEQUENCE</scope>
    <source>
        <strain evidence="3">AH 44721</strain>
    </source>
</reference>
<evidence type="ECO:0000256" key="1">
    <source>
        <dbReference type="SAM" id="MobiDB-lite"/>
    </source>
</evidence>
<dbReference type="AlphaFoldDB" id="A0A9P5TJ54"/>
<feature type="region of interest" description="Disordered" evidence="1">
    <location>
        <begin position="1"/>
        <end position="27"/>
    </location>
</feature>
<feature type="compositionally biased region" description="Polar residues" evidence="1">
    <location>
        <begin position="1"/>
        <end position="11"/>
    </location>
</feature>
<comment type="caution">
    <text evidence="3">The sequence shown here is derived from an EMBL/GenBank/DDBJ whole genome shotgun (WGS) entry which is preliminary data.</text>
</comment>
<keyword evidence="4" id="KW-1185">Reference proteome</keyword>
<accession>A0A9P5TJ54</accession>
<evidence type="ECO:0000313" key="4">
    <source>
        <dbReference type="Proteomes" id="UP000724874"/>
    </source>
</evidence>
<evidence type="ECO:0000259" key="2">
    <source>
        <dbReference type="Pfam" id="PF24016"/>
    </source>
</evidence>
<proteinExistence type="predicted"/>
<protein>
    <recommendedName>
        <fullName evidence="2">DUF7330 domain-containing protein</fullName>
    </recommendedName>
</protein>